<evidence type="ECO:0000313" key="3">
    <source>
        <dbReference type="EMBL" id="EMA53276.1"/>
    </source>
</evidence>
<dbReference type="Proteomes" id="UP000011625">
    <property type="component" value="Unassembled WGS sequence"/>
</dbReference>
<dbReference type="AlphaFoldDB" id="M0N5W8"/>
<dbReference type="GO" id="GO:0004177">
    <property type="term" value="F:aminopeptidase activity"/>
    <property type="evidence" value="ECO:0007669"/>
    <property type="project" value="UniProtKB-KW"/>
</dbReference>
<dbReference type="PATRIC" id="fig|1227456.3.peg.1646"/>
<keyword evidence="4" id="KW-1185">Reference proteome</keyword>
<keyword evidence="1" id="KW-0378">Hydrolase</keyword>
<keyword evidence="3" id="KW-0031">Aminopeptidase</keyword>
<dbReference type="Gene3D" id="2.120.10.30">
    <property type="entry name" value="TolB, C-terminal domain"/>
    <property type="match status" value="1"/>
</dbReference>
<dbReference type="Gene3D" id="2.120.10.60">
    <property type="entry name" value="Tricorn protease N-terminal domain"/>
    <property type="match status" value="1"/>
</dbReference>
<feature type="domain" description="Peptidase S9 prolyl oligopeptidase catalytic" evidence="2">
    <location>
        <begin position="407"/>
        <end position="621"/>
    </location>
</feature>
<gene>
    <name evidence="3" type="ORF">C450_08177</name>
</gene>
<dbReference type="InterPro" id="IPR011042">
    <property type="entry name" value="6-blade_b-propeller_TolB-like"/>
</dbReference>
<dbReference type="RefSeq" id="WP_005042390.1">
    <property type="nucleotide sequence ID" value="NZ_AOME01000051.1"/>
</dbReference>
<dbReference type="STRING" id="1227456.C450_08177"/>
<evidence type="ECO:0000256" key="1">
    <source>
        <dbReference type="ARBA" id="ARBA00022801"/>
    </source>
</evidence>
<evidence type="ECO:0000259" key="2">
    <source>
        <dbReference type="Pfam" id="PF00326"/>
    </source>
</evidence>
<reference evidence="3 4" key="1">
    <citation type="journal article" date="2014" name="PLoS Genet.">
        <title>Phylogenetically driven sequencing of extremely halophilic archaea reveals strategies for static and dynamic osmo-response.</title>
        <authorList>
            <person name="Becker E.A."/>
            <person name="Seitzer P.M."/>
            <person name="Tritt A."/>
            <person name="Larsen D."/>
            <person name="Krusor M."/>
            <person name="Yao A.I."/>
            <person name="Wu D."/>
            <person name="Madern D."/>
            <person name="Eisen J.A."/>
            <person name="Darling A.E."/>
            <person name="Facciotti M.T."/>
        </authorList>
    </citation>
    <scope>NUCLEOTIDE SEQUENCE [LARGE SCALE GENOMIC DNA]</scope>
    <source>
        <strain evidence="3 4">DSM 8989</strain>
    </source>
</reference>
<proteinExistence type="predicted"/>
<accession>M0N5W8</accession>
<dbReference type="InterPro" id="IPR001375">
    <property type="entry name" value="Peptidase_S9_cat"/>
</dbReference>
<dbReference type="EMBL" id="AOME01000051">
    <property type="protein sequence ID" value="EMA53276.1"/>
    <property type="molecule type" value="Genomic_DNA"/>
</dbReference>
<dbReference type="PANTHER" id="PTHR42776">
    <property type="entry name" value="SERINE PEPTIDASE S9 FAMILY MEMBER"/>
    <property type="match status" value="1"/>
</dbReference>
<dbReference type="GO" id="GO:0006508">
    <property type="term" value="P:proteolysis"/>
    <property type="evidence" value="ECO:0007669"/>
    <property type="project" value="InterPro"/>
</dbReference>
<name>M0N5W8_9EURY</name>
<dbReference type="PANTHER" id="PTHR42776:SF27">
    <property type="entry name" value="DIPEPTIDYL PEPTIDASE FAMILY MEMBER 6"/>
    <property type="match status" value="1"/>
</dbReference>
<evidence type="ECO:0000313" key="4">
    <source>
        <dbReference type="Proteomes" id="UP000011625"/>
    </source>
</evidence>
<dbReference type="SUPFAM" id="SSF82171">
    <property type="entry name" value="DPP6 N-terminal domain-like"/>
    <property type="match status" value="1"/>
</dbReference>
<dbReference type="Gene3D" id="3.40.50.1820">
    <property type="entry name" value="alpha/beta hydrolase"/>
    <property type="match status" value="1"/>
</dbReference>
<protein>
    <submittedName>
        <fullName evidence="3">Dipeptidyl aminopeptidases/acylaminoacyl-peptidase</fullName>
    </submittedName>
</protein>
<dbReference type="InterPro" id="IPR029058">
    <property type="entry name" value="AB_hydrolase_fold"/>
</dbReference>
<dbReference type="GO" id="GO:0004252">
    <property type="term" value="F:serine-type endopeptidase activity"/>
    <property type="evidence" value="ECO:0007669"/>
    <property type="project" value="TreeGrafter"/>
</dbReference>
<organism evidence="3 4">
    <name type="scientific">Halococcus salifodinae DSM 8989</name>
    <dbReference type="NCBI Taxonomy" id="1227456"/>
    <lineage>
        <taxon>Archaea</taxon>
        <taxon>Methanobacteriati</taxon>
        <taxon>Methanobacteriota</taxon>
        <taxon>Stenosarchaea group</taxon>
        <taxon>Halobacteria</taxon>
        <taxon>Halobacteriales</taxon>
        <taxon>Halococcaceae</taxon>
        <taxon>Halococcus</taxon>
    </lineage>
</organism>
<keyword evidence="3" id="KW-0645">Protease</keyword>
<dbReference type="OrthoDB" id="213602at2157"/>
<dbReference type="Pfam" id="PF00326">
    <property type="entry name" value="Peptidase_S9"/>
    <property type="match status" value="1"/>
</dbReference>
<sequence length="630" mass="69452">MTDPDDVLESLASLPSFHHPIATEDGDQVAFYYDESGRNELHILDVETGEHRQISDGEVPRNARWGVEWSADGDRVFFHLDEDGNEQNDIHAIDVGGATAGETEPVVEMDGQVSLADVGDDGDTLLLGSTRDGQMNLYRHDLAADETEKITDYERAAFGGLLSPDCERIAYATNESDDFDNMDAYVADADGSNPRNLGIGETGAESVHADWGPDGESLLVSDNTEDVGRCGVYDFESEDVTWYGDLTAEESPVCFLPDGERFLALRIREAAVMPLVYDCETGESRELDLPDGVATFPGEAVLDDDRVLVVHTTSDRRPELVAYDLKTDAYETLLEGEYGEFDLDGFADAEYFTFESAGDTESGPAAAWTGDNETLEIGALLYDSGERPSPLIVNPHGGPRGADVKRFNPRTQFLLKRGYSVLQVNYRGSAHYGREFAQLLYDDWGGGEQADIAAATRLASEYDWIDDDRVAVYGGSYGGYSAYCQMTMYPDLYDAGIASVGLTDLEDMYESTMPHFRTELMEKNLGTPEESPEIYDERSPVNYAENLSAPLLMVHGVNDRRVPVSQARIFRDALDDLGFEEGEDGEYEYEELGEEGHGSSDIDQKIRTYQLLDGFLDRRLGGAKAEGTTD</sequence>
<comment type="caution">
    <text evidence="3">The sequence shown here is derived from an EMBL/GenBank/DDBJ whole genome shotgun (WGS) entry which is preliminary data.</text>
</comment>
<dbReference type="SUPFAM" id="SSF53474">
    <property type="entry name" value="alpha/beta-Hydrolases"/>
    <property type="match status" value="1"/>
</dbReference>